<evidence type="ECO:0008006" key="5">
    <source>
        <dbReference type="Google" id="ProtNLM"/>
    </source>
</evidence>
<dbReference type="Proteomes" id="UP001479606">
    <property type="component" value="Unassembled WGS sequence"/>
</dbReference>
<comment type="caution">
    <text evidence="3">The sequence shown here is derived from an EMBL/GenBank/DDBJ whole genome shotgun (WGS) entry which is preliminary data.</text>
</comment>
<feature type="transmembrane region" description="Helical" evidence="1">
    <location>
        <begin position="61"/>
        <end position="82"/>
    </location>
</feature>
<dbReference type="RefSeq" id="WP_342298007.1">
    <property type="nucleotide sequence ID" value="NZ_JBCEVZ010000021.1"/>
</dbReference>
<keyword evidence="1" id="KW-1133">Transmembrane helix</keyword>
<protein>
    <recommendedName>
        <fullName evidence="5">Transmembrane protein</fullName>
    </recommendedName>
</protein>
<keyword evidence="1" id="KW-0812">Transmembrane</keyword>
<dbReference type="EMBL" id="JBCEVZ010000021">
    <property type="protein sequence ID" value="MEL5994693.1"/>
    <property type="molecule type" value="Genomic_DNA"/>
</dbReference>
<evidence type="ECO:0000256" key="1">
    <source>
        <dbReference type="SAM" id="Phobius"/>
    </source>
</evidence>
<feature type="signal peptide" evidence="2">
    <location>
        <begin position="1"/>
        <end position="24"/>
    </location>
</feature>
<keyword evidence="1" id="KW-0472">Membrane</keyword>
<proteinExistence type="predicted"/>
<sequence>MANPKNICWLLVLFCLGWGSSAFAQQVPAAPLAASRPALTRADTVAALHELFQTKRKSSGVALAAAPVALVVTVATVGLYAVSQIDNNPSSSPFPVVVIMAGLGGTVALLSRYVRYTKGNEAEIVNKYERTHRLAGWVTRNMAQQKLLKP</sequence>
<keyword evidence="4" id="KW-1185">Reference proteome</keyword>
<reference evidence="3 4" key="1">
    <citation type="journal article" date="2018" name="Arch. Microbiol.">
        <title>Hymenobacter segetis sp. nov., isolated from soil.</title>
        <authorList>
            <person name="Ten L.N."/>
            <person name="Lim S.J."/>
            <person name="Kim B.O."/>
            <person name="Kang I.K."/>
            <person name="Jung H.Y."/>
        </authorList>
    </citation>
    <scope>NUCLEOTIDE SEQUENCE [LARGE SCALE GENOMIC DNA]</scope>
    <source>
        <strain evidence="3 4">S7-3-11</strain>
    </source>
</reference>
<feature type="transmembrane region" description="Helical" evidence="1">
    <location>
        <begin position="94"/>
        <end position="114"/>
    </location>
</feature>
<name>A0ABU9LW44_9BACT</name>
<evidence type="ECO:0000313" key="3">
    <source>
        <dbReference type="EMBL" id="MEL5994693.1"/>
    </source>
</evidence>
<gene>
    <name evidence="3" type="ORF">AAFH49_10780</name>
</gene>
<organism evidence="3 4">
    <name type="scientific">Hymenobacter segetis</name>
    <dbReference type="NCBI Taxonomy" id="2025509"/>
    <lineage>
        <taxon>Bacteria</taxon>
        <taxon>Pseudomonadati</taxon>
        <taxon>Bacteroidota</taxon>
        <taxon>Cytophagia</taxon>
        <taxon>Cytophagales</taxon>
        <taxon>Hymenobacteraceae</taxon>
        <taxon>Hymenobacter</taxon>
    </lineage>
</organism>
<evidence type="ECO:0000313" key="4">
    <source>
        <dbReference type="Proteomes" id="UP001479606"/>
    </source>
</evidence>
<evidence type="ECO:0000256" key="2">
    <source>
        <dbReference type="SAM" id="SignalP"/>
    </source>
</evidence>
<feature type="chain" id="PRO_5045727553" description="Transmembrane protein" evidence="2">
    <location>
        <begin position="25"/>
        <end position="150"/>
    </location>
</feature>
<accession>A0ABU9LW44</accession>
<keyword evidence="2" id="KW-0732">Signal</keyword>